<comment type="similarity">
    <text evidence="1">Belongs to the peptidase M81 family.</text>
</comment>
<dbReference type="RefSeq" id="WP_093153661.1">
    <property type="nucleotide sequence ID" value="NZ_FNBW01000016.1"/>
</dbReference>
<dbReference type="GO" id="GO:0006508">
    <property type="term" value="P:proteolysis"/>
    <property type="evidence" value="ECO:0007669"/>
    <property type="project" value="UniProtKB-KW"/>
</dbReference>
<dbReference type="InterPro" id="IPR010799">
    <property type="entry name" value="MlrC_C"/>
</dbReference>
<dbReference type="GO" id="GO:0046872">
    <property type="term" value="F:metal ion binding"/>
    <property type="evidence" value="ECO:0007669"/>
    <property type="project" value="UniProtKB-KW"/>
</dbReference>
<dbReference type="GO" id="GO:0008237">
    <property type="term" value="F:metallopeptidase activity"/>
    <property type="evidence" value="ECO:0007669"/>
    <property type="project" value="UniProtKB-KW"/>
</dbReference>
<evidence type="ECO:0000256" key="1">
    <source>
        <dbReference type="PIRNR" id="PIRNR012702"/>
    </source>
</evidence>
<comment type="cofactor">
    <cofactor evidence="1">
        <name>Zn(2+)</name>
        <dbReference type="ChEBI" id="CHEBI:29105"/>
    </cofactor>
    <text evidence="1">Binds 1 zinc ion per subunit.</text>
</comment>
<evidence type="ECO:0000259" key="2">
    <source>
        <dbReference type="Pfam" id="PF07171"/>
    </source>
</evidence>
<keyword evidence="1" id="KW-0482">Metalloprotease</keyword>
<keyword evidence="1" id="KW-0645">Protease</keyword>
<dbReference type="InterPro" id="IPR015995">
    <property type="entry name" value="MlrC_N"/>
</dbReference>
<dbReference type="Pfam" id="PF07364">
    <property type="entry name" value="DUF1485"/>
    <property type="match status" value="1"/>
</dbReference>
<accession>A0A8G2EWQ9</accession>
<dbReference type="PIRSF" id="PIRSF012702">
    <property type="entry name" value="UCP012702"/>
    <property type="match status" value="1"/>
</dbReference>
<reference evidence="4 5" key="1">
    <citation type="submission" date="2016-10" db="EMBL/GenBank/DDBJ databases">
        <authorList>
            <person name="Varghese N."/>
            <person name="Submissions S."/>
        </authorList>
    </citation>
    <scope>NUCLEOTIDE SEQUENCE [LARGE SCALE GENOMIC DNA]</scope>
    <source>
        <strain evidence="4 5">DSM 18839</strain>
    </source>
</reference>
<evidence type="ECO:0000313" key="4">
    <source>
        <dbReference type="EMBL" id="SDG40142.1"/>
    </source>
</evidence>
<keyword evidence="5" id="KW-1185">Reference proteome</keyword>
<evidence type="ECO:0000313" key="5">
    <source>
        <dbReference type="Proteomes" id="UP000198615"/>
    </source>
</evidence>
<dbReference type="AlphaFoldDB" id="A0A8G2EWQ9"/>
<feature type="domain" description="Microcystin LR degradation protein MlrC C-terminal" evidence="2">
    <location>
        <begin position="302"/>
        <end position="482"/>
    </location>
</feature>
<feature type="domain" description="Microcystin LR degradation protein MlrC N-terminal" evidence="3">
    <location>
        <begin position="2"/>
        <end position="291"/>
    </location>
</feature>
<dbReference type="Proteomes" id="UP000198615">
    <property type="component" value="Unassembled WGS sequence"/>
</dbReference>
<organism evidence="4 5">
    <name type="scientific">Thalassobaculum litoreum DSM 18839</name>
    <dbReference type="NCBI Taxonomy" id="1123362"/>
    <lineage>
        <taxon>Bacteria</taxon>
        <taxon>Pseudomonadati</taxon>
        <taxon>Pseudomonadota</taxon>
        <taxon>Alphaproteobacteria</taxon>
        <taxon>Rhodospirillales</taxon>
        <taxon>Thalassobaculaceae</taxon>
        <taxon>Thalassobaculum</taxon>
    </lineage>
</organism>
<dbReference type="OrthoDB" id="9782658at2"/>
<dbReference type="EMBL" id="FNBW01000016">
    <property type="protein sequence ID" value="SDG40142.1"/>
    <property type="molecule type" value="Genomic_DNA"/>
</dbReference>
<keyword evidence="1" id="KW-0378">Hydrolase</keyword>
<sequence>MKILMAMMQHETNTFSTVPTPLARFCRGSSTGLPAEGEAAVKAFKGTGSALGAYIEICEAEGLDYVLPLAAGAWPSGPVEDAAYEYMTDKICAAVTAEKPDAILLHLHGAMVTESLEDGEGPLVARVRALAPDTPIGVSLDMHTNMYPAIVENADVVAGYQTYPHVDIYETGRRTALPILAMLRGAAKPTMAWGNRPMLPHVMRQGTHDFPNKQIQELAQKMEAEGALCASFFTGFPHADIRLAGSSAVVVTDNDPEGAQRMVDELLDLAWKERRAFVYEIEPLEQSLKRAQELKADGPIVLLDHYDNAASGGSMDTMAVLKGILDAGLEDVAAFAICDPAAVETMIAAGIGNEVTVSLGGKTDMPSIGRTGEPLEVSGRVKLISDGRFRNVGPMSRGVMNAMGPTVVLDTGKVEIVVTSTQQEPNDTAAFTSLGIDPTAKKYLMLKSRIHWRAGFRDLAAETVECAGVGVCTSDYSMLNFETVRRPIFPLDEDLQPVSVTR</sequence>
<proteinExistence type="inferred from homology"/>
<comment type="function">
    <text evidence="1">Involved in peptidolytic degradation of cyclic heptapeptide hepatotoxin microcystin (MC).</text>
</comment>
<name>A0A8G2EWQ9_9PROT</name>
<gene>
    <name evidence="4" type="ORF">SAMN05660686_04281</name>
</gene>
<keyword evidence="1" id="KW-0479">Metal-binding</keyword>
<protein>
    <recommendedName>
        <fullName evidence="1">Microcystinase C</fullName>
        <shortName evidence="1">MlrC</shortName>
    </recommendedName>
</protein>
<dbReference type="InterPro" id="IPR009197">
    <property type="entry name" value="MlrC"/>
</dbReference>
<evidence type="ECO:0000259" key="3">
    <source>
        <dbReference type="Pfam" id="PF07364"/>
    </source>
</evidence>
<dbReference type="Pfam" id="PF07171">
    <property type="entry name" value="MlrC_C"/>
    <property type="match status" value="1"/>
</dbReference>
<comment type="caution">
    <text evidence="4">The sequence shown here is derived from an EMBL/GenBank/DDBJ whole genome shotgun (WGS) entry which is preliminary data.</text>
</comment>